<evidence type="ECO:0000256" key="1">
    <source>
        <dbReference type="SAM" id="Phobius"/>
    </source>
</evidence>
<dbReference type="EMBL" id="VYXP01000003">
    <property type="protein sequence ID" value="KAA9132698.1"/>
    <property type="molecule type" value="Genomic_DNA"/>
</dbReference>
<keyword evidence="1" id="KW-1133">Transmembrane helix</keyword>
<organism evidence="2 3">
    <name type="scientific">Marinihelvus fidelis</name>
    <dbReference type="NCBI Taxonomy" id="2613842"/>
    <lineage>
        <taxon>Bacteria</taxon>
        <taxon>Pseudomonadati</taxon>
        <taxon>Pseudomonadota</taxon>
        <taxon>Gammaproteobacteria</taxon>
        <taxon>Chromatiales</taxon>
        <taxon>Wenzhouxiangellaceae</taxon>
        <taxon>Marinihelvus</taxon>
    </lineage>
</organism>
<evidence type="ECO:0000313" key="2">
    <source>
        <dbReference type="EMBL" id="KAA9132698.1"/>
    </source>
</evidence>
<keyword evidence="1" id="KW-0812">Transmembrane</keyword>
<feature type="transmembrane region" description="Helical" evidence="1">
    <location>
        <begin position="54"/>
        <end position="74"/>
    </location>
</feature>
<keyword evidence="1" id="KW-0472">Membrane</keyword>
<sequence length="234" mass="25161">MSHADSIRENCGTGSENFSGVHHRSIHFGRWPDGTAVPHFKERKESLMKYRNRWRLLATTLVLVLAALPVHAAMVKQMGLDDLVGNADKVFRGTVLDKQAGTVSSGGGELPIVIYTLSVNDAIKGDFGQGKAAEVIEVRMFGRLKAETTRTGNQRLGGLDMNPDLRVGREYVLFTTKPGSGGLSTTVGLGQGLFEMVLSAGGNEQAVNGFNNQGLFDGPVDYADLIASVRSLVK</sequence>
<name>A0A5N0TDD1_9GAMM</name>
<comment type="caution">
    <text evidence="2">The sequence shown here is derived from an EMBL/GenBank/DDBJ whole genome shotgun (WGS) entry which is preliminary data.</text>
</comment>
<proteinExistence type="predicted"/>
<dbReference type="Proteomes" id="UP000325372">
    <property type="component" value="Unassembled WGS sequence"/>
</dbReference>
<protein>
    <submittedName>
        <fullName evidence="2">Uncharacterized protein</fullName>
    </submittedName>
</protein>
<reference evidence="2 3" key="1">
    <citation type="submission" date="2019-09" db="EMBL/GenBank/DDBJ databases">
        <title>Wenzhouxiangella sp. Genome sequencing and assembly.</title>
        <authorList>
            <person name="Zhang R."/>
        </authorList>
    </citation>
    <scope>NUCLEOTIDE SEQUENCE [LARGE SCALE GENOMIC DNA]</scope>
    <source>
        <strain evidence="2 3">W260</strain>
    </source>
</reference>
<dbReference type="AlphaFoldDB" id="A0A5N0TDD1"/>
<dbReference type="RefSeq" id="WP_150863420.1">
    <property type="nucleotide sequence ID" value="NZ_VYXP01000003.1"/>
</dbReference>
<accession>A0A5N0TDD1</accession>
<keyword evidence="3" id="KW-1185">Reference proteome</keyword>
<gene>
    <name evidence="2" type="ORF">F3N42_05650</name>
</gene>
<evidence type="ECO:0000313" key="3">
    <source>
        <dbReference type="Proteomes" id="UP000325372"/>
    </source>
</evidence>